<feature type="transmembrane region" description="Helical" evidence="1">
    <location>
        <begin position="6"/>
        <end position="27"/>
    </location>
</feature>
<organism evidence="2 3">
    <name type="scientific">Heterorhabditis bacteriophora</name>
    <name type="common">Entomopathogenic nematode worm</name>
    <dbReference type="NCBI Taxonomy" id="37862"/>
    <lineage>
        <taxon>Eukaryota</taxon>
        <taxon>Metazoa</taxon>
        <taxon>Ecdysozoa</taxon>
        <taxon>Nematoda</taxon>
        <taxon>Chromadorea</taxon>
        <taxon>Rhabditida</taxon>
        <taxon>Rhabditina</taxon>
        <taxon>Rhabditomorpha</taxon>
        <taxon>Strongyloidea</taxon>
        <taxon>Heterorhabditidae</taxon>
        <taxon>Heterorhabditis</taxon>
    </lineage>
</organism>
<evidence type="ECO:0000313" key="3">
    <source>
        <dbReference type="WBParaSite" id="Hba_01544"/>
    </source>
</evidence>
<proteinExistence type="predicted"/>
<sequence>MENNILHRINIMVAVESSLFVWGNGIFYNIQINYINKTISLLLLGFNVLKFEFFFSEIFVV</sequence>
<name>A0A1I7WA35_HETBA</name>
<keyword evidence="2" id="KW-1185">Reference proteome</keyword>
<keyword evidence="1" id="KW-0472">Membrane</keyword>
<evidence type="ECO:0000313" key="2">
    <source>
        <dbReference type="Proteomes" id="UP000095283"/>
    </source>
</evidence>
<accession>A0A1I7WA35</accession>
<reference evidence="3" key="1">
    <citation type="submission" date="2016-11" db="UniProtKB">
        <authorList>
            <consortium name="WormBaseParasite"/>
        </authorList>
    </citation>
    <scope>IDENTIFICATION</scope>
</reference>
<dbReference type="Proteomes" id="UP000095283">
    <property type="component" value="Unplaced"/>
</dbReference>
<protein>
    <submittedName>
        <fullName evidence="3">Uncharacterized protein</fullName>
    </submittedName>
</protein>
<dbReference type="WBParaSite" id="Hba_01544">
    <property type="protein sequence ID" value="Hba_01544"/>
    <property type="gene ID" value="Hba_01544"/>
</dbReference>
<keyword evidence="1" id="KW-0812">Transmembrane</keyword>
<evidence type="ECO:0000256" key="1">
    <source>
        <dbReference type="SAM" id="Phobius"/>
    </source>
</evidence>
<keyword evidence="1" id="KW-1133">Transmembrane helix</keyword>
<dbReference type="AlphaFoldDB" id="A0A1I7WA35"/>